<dbReference type="GO" id="GO:0000028">
    <property type="term" value="P:ribosomal small subunit assembly"/>
    <property type="evidence" value="ECO:0007669"/>
    <property type="project" value="TreeGrafter"/>
</dbReference>
<keyword evidence="1" id="KW-1133">Transmembrane helix</keyword>
<name>A0A6A9V244_9ACTN</name>
<dbReference type="AlphaFoldDB" id="A0A6A9V244"/>
<dbReference type="GO" id="GO:0003924">
    <property type="term" value="F:GTPase activity"/>
    <property type="evidence" value="ECO:0007669"/>
    <property type="project" value="InterPro"/>
</dbReference>
<dbReference type="Gene3D" id="3.40.50.300">
    <property type="entry name" value="P-loop containing nucleotide triphosphate hydrolases"/>
    <property type="match status" value="1"/>
</dbReference>
<evidence type="ECO:0000256" key="1">
    <source>
        <dbReference type="SAM" id="Phobius"/>
    </source>
</evidence>
<evidence type="ECO:0000313" key="3">
    <source>
        <dbReference type="EMBL" id="MVA77690.1"/>
    </source>
</evidence>
<comment type="caution">
    <text evidence="3">The sequence shown here is derived from an EMBL/GenBank/DDBJ whole genome shotgun (WGS) entry which is preliminary data.</text>
</comment>
<protein>
    <submittedName>
        <fullName evidence="3">ABC transporter</fullName>
    </submittedName>
</protein>
<dbReference type="RefSeq" id="WP_156611920.1">
    <property type="nucleotide sequence ID" value="NZ_WPCU01000010.1"/>
</dbReference>
<evidence type="ECO:0000313" key="4">
    <source>
        <dbReference type="Proteomes" id="UP000435304"/>
    </source>
</evidence>
<dbReference type="EMBL" id="WPCU01000010">
    <property type="protein sequence ID" value="MVA77690.1"/>
    <property type="molecule type" value="Genomic_DNA"/>
</dbReference>
<proteinExistence type="predicted"/>
<dbReference type="InterPro" id="IPR006073">
    <property type="entry name" value="GTP-bd"/>
</dbReference>
<organism evidence="3 4">
    <name type="scientific">Auraticoccus cholistanensis</name>
    <dbReference type="NCBI Taxonomy" id="2656650"/>
    <lineage>
        <taxon>Bacteria</taxon>
        <taxon>Bacillati</taxon>
        <taxon>Actinomycetota</taxon>
        <taxon>Actinomycetes</taxon>
        <taxon>Propionibacteriales</taxon>
        <taxon>Propionibacteriaceae</taxon>
        <taxon>Auraticoccus</taxon>
    </lineage>
</organism>
<reference evidence="3 4" key="1">
    <citation type="submission" date="2019-12" db="EMBL/GenBank/DDBJ databases">
        <title>Auraticoccus cholistani sp. nov., an actinomycete isolated from soil of Cholistan desert.</title>
        <authorList>
            <person name="Cheema M.T."/>
        </authorList>
    </citation>
    <scope>NUCLEOTIDE SEQUENCE [LARGE SCALE GENOMIC DNA]</scope>
    <source>
        <strain evidence="3 4">F435</strain>
    </source>
</reference>
<feature type="domain" description="G" evidence="2">
    <location>
        <begin position="60"/>
        <end position="179"/>
    </location>
</feature>
<dbReference type="GO" id="GO:0005525">
    <property type="term" value="F:GTP binding"/>
    <property type="evidence" value="ECO:0007669"/>
    <property type="project" value="InterPro"/>
</dbReference>
<dbReference type="Proteomes" id="UP000435304">
    <property type="component" value="Unassembled WGS sequence"/>
</dbReference>
<keyword evidence="1" id="KW-0472">Membrane</keyword>
<dbReference type="InterPro" id="IPR005662">
    <property type="entry name" value="GTPase_Era-like"/>
</dbReference>
<keyword evidence="4" id="KW-1185">Reference proteome</keyword>
<feature type="transmembrane region" description="Helical" evidence="1">
    <location>
        <begin position="430"/>
        <end position="454"/>
    </location>
</feature>
<dbReference type="PANTHER" id="PTHR42698:SF1">
    <property type="entry name" value="GTPASE ERA, MITOCHONDRIAL"/>
    <property type="match status" value="1"/>
</dbReference>
<dbReference type="InterPro" id="IPR027417">
    <property type="entry name" value="P-loop_NTPase"/>
</dbReference>
<dbReference type="Pfam" id="PF01926">
    <property type="entry name" value="MMR_HSR1"/>
    <property type="match status" value="1"/>
</dbReference>
<keyword evidence="1" id="KW-0812">Transmembrane</keyword>
<feature type="transmembrane region" description="Helical" evidence="1">
    <location>
        <begin position="474"/>
        <end position="497"/>
    </location>
</feature>
<sequence length="543" mass="57948">MARAGTGARTAKGLAGRLSQLAEGAELSEGRVRSEVVGRARSVVEKAERRLAVSGDWTVVALAGSTGSGKSSLFNALAGRELATPGVRRPTTSEAMALSWGDAPDDLLDFLQVRRRYTLAAEPSRQNLVLLDLPDHDSTEVAHRLEVDRLVQLVDLLVWVVDPQKYADAVLHEQYLQPMAEHSGVTVVVLNQIDRLPRAEADACVRDLERLLASEGLGDVPVLAVSAVTGLGLPHLQKLLAERVRDKTTAAQRLAVDVRAAAQALLAETGPGGSGVGPADRQRLVTALSAAAGVPEVASAVDRAWRQRGALATGWPVLSWLGRFRPDPLRRLHLDRSLAAGRGGTAEVEPARVGRTSLAPVAGAGRARVDGALRQVAEAASAGMPPGWSDRVRAASLERRADLPDHLDRAVSTTDLQMERRRRWWSVVRVLQWLLLAAALAGVLWLGLDLLLLYLQLPPLPDVRWWRLPAPTVLLGGGVLAGLLVAGASRVGVVLGAGRAAARARRALERAVEQVAQQDVLEPLGQELDRHAGARRALEQAAG</sequence>
<dbReference type="GO" id="GO:0019843">
    <property type="term" value="F:rRNA binding"/>
    <property type="evidence" value="ECO:0007669"/>
    <property type="project" value="TreeGrafter"/>
</dbReference>
<dbReference type="PANTHER" id="PTHR42698">
    <property type="entry name" value="GTPASE ERA"/>
    <property type="match status" value="1"/>
</dbReference>
<accession>A0A6A9V244</accession>
<dbReference type="GO" id="GO:0043024">
    <property type="term" value="F:ribosomal small subunit binding"/>
    <property type="evidence" value="ECO:0007669"/>
    <property type="project" value="TreeGrafter"/>
</dbReference>
<gene>
    <name evidence="3" type="ORF">GC722_16945</name>
</gene>
<evidence type="ECO:0000259" key="2">
    <source>
        <dbReference type="Pfam" id="PF01926"/>
    </source>
</evidence>
<dbReference type="SUPFAM" id="SSF52540">
    <property type="entry name" value="P-loop containing nucleoside triphosphate hydrolases"/>
    <property type="match status" value="1"/>
</dbReference>
<dbReference type="GO" id="GO:0005829">
    <property type="term" value="C:cytosol"/>
    <property type="evidence" value="ECO:0007669"/>
    <property type="project" value="TreeGrafter"/>
</dbReference>